<feature type="domain" description="C2H2-type" evidence="7">
    <location>
        <begin position="328"/>
        <end position="355"/>
    </location>
</feature>
<dbReference type="GO" id="GO:0008270">
    <property type="term" value="F:zinc ion binding"/>
    <property type="evidence" value="ECO:0007669"/>
    <property type="project" value="UniProtKB-KW"/>
</dbReference>
<feature type="domain" description="C2H2-type" evidence="7">
    <location>
        <begin position="300"/>
        <end position="327"/>
    </location>
</feature>
<evidence type="ECO:0000256" key="2">
    <source>
        <dbReference type="ARBA" id="ARBA00022737"/>
    </source>
</evidence>
<dbReference type="InterPro" id="IPR036236">
    <property type="entry name" value="Znf_C2H2_sf"/>
</dbReference>
<reference evidence="8" key="1">
    <citation type="submission" date="2021-12" db="EMBL/GenBank/DDBJ databases">
        <authorList>
            <person name="King R."/>
        </authorList>
    </citation>
    <scope>NUCLEOTIDE SEQUENCE</scope>
</reference>
<dbReference type="PANTHER" id="PTHR24379:SF121">
    <property type="entry name" value="C2H2-TYPE DOMAIN-CONTAINING PROTEIN"/>
    <property type="match status" value="1"/>
</dbReference>
<evidence type="ECO:0000313" key="9">
    <source>
        <dbReference type="Proteomes" id="UP001154078"/>
    </source>
</evidence>
<evidence type="ECO:0000259" key="7">
    <source>
        <dbReference type="PROSITE" id="PS50157"/>
    </source>
</evidence>
<protein>
    <recommendedName>
        <fullName evidence="7">C2H2-type domain-containing protein</fullName>
    </recommendedName>
</protein>
<proteinExistence type="predicted"/>
<dbReference type="PROSITE" id="PS50157">
    <property type="entry name" value="ZINC_FINGER_C2H2_2"/>
    <property type="match status" value="3"/>
</dbReference>
<feature type="compositionally biased region" description="Acidic residues" evidence="6">
    <location>
        <begin position="50"/>
        <end position="59"/>
    </location>
</feature>
<dbReference type="SUPFAM" id="SSF57667">
    <property type="entry name" value="beta-beta-alpha zinc fingers"/>
    <property type="match status" value="1"/>
</dbReference>
<sequence>MSSSFEQNNPVNININDLVGCSEISNGYGYSESQPSTSNSMVKMERDSDSENDSCDTMDFDGMKDEPPEGFDMIEAKVEMEEGAALDTRNRKSKRKIRFTKRFREFKCKNLQTRQKLSKNANRDKKSYNDKENQNSTNSQLNKKVNHLPIQDCVQMDDKEISNDMVLKLKVDIQKYQQLKKNIRKTSKQISSKEEIARNRHLHLFKNNNERELVIILSNMIPKEQSKAKDLKVILTRENVLKCHLCSYFTTNKLILDRHIKRHSLLHKKPVVCKQCDFVSMSSHDKWFHMRTCQPTSKVYECKLCSYTTTRKYRMVDHNKTHLELKVHLCNVCDKKFSVRESLYRHLITHNKKNEKLQLQNLKCSSCDFTTNNKERFEKHLASHKDPLTFKCGQCFFQTNFENALEWHKNVTHENLLVTEQAQKVYSCEKCCYSTKQKHHLIRHKKTHLKK</sequence>
<dbReference type="InterPro" id="IPR013087">
    <property type="entry name" value="Znf_C2H2_type"/>
</dbReference>
<dbReference type="Gene3D" id="3.30.160.60">
    <property type="entry name" value="Classic Zinc Finger"/>
    <property type="match status" value="3"/>
</dbReference>
<feature type="region of interest" description="Disordered" evidence="6">
    <location>
        <begin position="112"/>
        <end position="141"/>
    </location>
</feature>
<evidence type="ECO:0000256" key="1">
    <source>
        <dbReference type="ARBA" id="ARBA00022723"/>
    </source>
</evidence>
<feature type="compositionally biased region" description="Basic and acidic residues" evidence="6">
    <location>
        <begin position="121"/>
        <end position="133"/>
    </location>
</feature>
<dbReference type="EMBL" id="OV121133">
    <property type="protein sequence ID" value="CAH0551372.1"/>
    <property type="molecule type" value="Genomic_DNA"/>
</dbReference>
<evidence type="ECO:0000256" key="5">
    <source>
        <dbReference type="PROSITE-ProRule" id="PRU00042"/>
    </source>
</evidence>
<keyword evidence="9" id="KW-1185">Reference proteome</keyword>
<dbReference type="AlphaFoldDB" id="A0A9P0AVP1"/>
<feature type="domain" description="C2H2-type" evidence="7">
    <location>
        <begin position="426"/>
        <end position="451"/>
    </location>
</feature>
<dbReference type="OrthoDB" id="3561125at2759"/>
<evidence type="ECO:0000256" key="4">
    <source>
        <dbReference type="ARBA" id="ARBA00022833"/>
    </source>
</evidence>
<feature type="region of interest" description="Disordered" evidence="6">
    <location>
        <begin position="26"/>
        <end position="61"/>
    </location>
</feature>
<keyword evidence="1" id="KW-0479">Metal-binding</keyword>
<name>A0A9P0AVP1_BRAAE</name>
<evidence type="ECO:0000256" key="3">
    <source>
        <dbReference type="ARBA" id="ARBA00022771"/>
    </source>
</evidence>
<keyword evidence="2" id="KW-0677">Repeat</keyword>
<feature type="compositionally biased region" description="Polar residues" evidence="6">
    <location>
        <begin position="31"/>
        <end position="41"/>
    </location>
</feature>
<dbReference type="PROSITE" id="PS00028">
    <property type="entry name" value="ZINC_FINGER_C2H2_1"/>
    <property type="match status" value="1"/>
</dbReference>
<dbReference type="PANTHER" id="PTHR24379">
    <property type="entry name" value="KRAB AND ZINC FINGER DOMAIN-CONTAINING"/>
    <property type="match status" value="1"/>
</dbReference>
<organism evidence="8 9">
    <name type="scientific">Brassicogethes aeneus</name>
    <name type="common">Rape pollen beetle</name>
    <name type="synonym">Meligethes aeneus</name>
    <dbReference type="NCBI Taxonomy" id="1431903"/>
    <lineage>
        <taxon>Eukaryota</taxon>
        <taxon>Metazoa</taxon>
        <taxon>Ecdysozoa</taxon>
        <taxon>Arthropoda</taxon>
        <taxon>Hexapoda</taxon>
        <taxon>Insecta</taxon>
        <taxon>Pterygota</taxon>
        <taxon>Neoptera</taxon>
        <taxon>Endopterygota</taxon>
        <taxon>Coleoptera</taxon>
        <taxon>Polyphaga</taxon>
        <taxon>Cucujiformia</taxon>
        <taxon>Nitidulidae</taxon>
        <taxon>Meligethinae</taxon>
        <taxon>Brassicogethes</taxon>
    </lineage>
</organism>
<keyword evidence="3 5" id="KW-0863">Zinc-finger</keyword>
<evidence type="ECO:0000256" key="6">
    <source>
        <dbReference type="SAM" id="MobiDB-lite"/>
    </source>
</evidence>
<accession>A0A9P0AVP1</accession>
<gene>
    <name evidence="8" type="ORF">MELIAE_LOCUS4000</name>
</gene>
<dbReference type="Proteomes" id="UP001154078">
    <property type="component" value="Chromosome 2"/>
</dbReference>
<dbReference type="SMART" id="SM00355">
    <property type="entry name" value="ZnF_C2H2"/>
    <property type="match status" value="7"/>
</dbReference>
<evidence type="ECO:0000313" key="8">
    <source>
        <dbReference type="EMBL" id="CAH0551372.1"/>
    </source>
</evidence>
<keyword evidence="4" id="KW-0862">Zinc</keyword>